<dbReference type="PANTHER" id="PTHR44520">
    <property type="entry name" value="RESPONSE REGULATOR RCP1-RELATED"/>
    <property type="match status" value="1"/>
</dbReference>
<dbReference type="RefSeq" id="WP_281751399.1">
    <property type="nucleotide sequence ID" value="NZ_BRVP01000001.1"/>
</dbReference>
<evidence type="ECO:0000313" key="3">
    <source>
        <dbReference type="EMBL" id="GLB51150.1"/>
    </source>
</evidence>
<feature type="domain" description="Response regulatory" evidence="2">
    <location>
        <begin position="6"/>
        <end position="131"/>
    </location>
</feature>
<comment type="caution">
    <text evidence="3">The sequence shown here is derived from an EMBL/GenBank/DDBJ whole genome shotgun (WGS) entry which is preliminary data.</text>
</comment>
<dbReference type="SMART" id="SM00448">
    <property type="entry name" value="REC"/>
    <property type="match status" value="1"/>
</dbReference>
<keyword evidence="1" id="KW-0597">Phosphoprotein</keyword>
<dbReference type="InterPro" id="IPR001789">
    <property type="entry name" value="Sig_transdc_resp-reg_receiver"/>
</dbReference>
<dbReference type="PROSITE" id="PS50110">
    <property type="entry name" value="RESPONSE_REGULATORY"/>
    <property type="match status" value="1"/>
</dbReference>
<reference evidence="3" key="1">
    <citation type="submission" date="2022-07" db="EMBL/GenBank/DDBJ databases">
        <title>Taxonomy of Novel Oxalotrophic and Methylotrophic Bacteria.</title>
        <authorList>
            <person name="Sahin N."/>
            <person name="Tani A."/>
        </authorList>
    </citation>
    <scope>NUCLEOTIDE SEQUENCE</scope>
    <source>
        <strain evidence="3">AM327</strain>
    </source>
</reference>
<dbReference type="InterPro" id="IPR052893">
    <property type="entry name" value="TCS_response_regulator"/>
</dbReference>
<proteinExistence type="predicted"/>
<accession>A0A9W6B3Z8</accession>
<dbReference type="Pfam" id="PF00072">
    <property type="entry name" value="Response_reg"/>
    <property type="match status" value="1"/>
</dbReference>
<dbReference type="AlphaFoldDB" id="A0A9W6B3Z8"/>
<sequence length="132" mass="14813">MNKINIACIIDDDPIFIFGTKKIMQIANFCNSVHVFNNGAEAFSALKGFIENNEELPEIILLDLNMPIMDGWQFLDKITTISIPSSISIYIVTSSINPIDVEKSKQYTNVTRYIVKPISAADLKLILEDRAC</sequence>
<evidence type="ECO:0000256" key="1">
    <source>
        <dbReference type="PROSITE-ProRule" id="PRU00169"/>
    </source>
</evidence>
<organism evidence="3 4">
    <name type="scientific">Neptunitalea chrysea</name>
    <dbReference type="NCBI Taxonomy" id="1647581"/>
    <lineage>
        <taxon>Bacteria</taxon>
        <taxon>Pseudomonadati</taxon>
        <taxon>Bacteroidota</taxon>
        <taxon>Flavobacteriia</taxon>
        <taxon>Flavobacteriales</taxon>
        <taxon>Flavobacteriaceae</taxon>
        <taxon>Neptunitalea</taxon>
    </lineage>
</organism>
<dbReference type="EMBL" id="BRVP01000001">
    <property type="protein sequence ID" value="GLB51150.1"/>
    <property type="molecule type" value="Genomic_DNA"/>
</dbReference>
<evidence type="ECO:0000259" key="2">
    <source>
        <dbReference type="PROSITE" id="PS50110"/>
    </source>
</evidence>
<gene>
    <name evidence="3" type="ORF">NBRC110019_01890</name>
</gene>
<dbReference type="Gene3D" id="3.40.50.2300">
    <property type="match status" value="1"/>
</dbReference>
<feature type="modified residue" description="4-aspartylphosphate" evidence="1">
    <location>
        <position position="63"/>
    </location>
</feature>
<dbReference type="InterPro" id="IPR011006">
    <property type="entry name" value="CheY-like_superfamily"/>
</dbReference>
<dbReference type="PANTHER" id="PTHR44520:SF2">
    <property type="entry name" value="RESPONSE REGULATOR RCP1"/>
    <property type="match status" value="1"/>
</dbReference>
<dbReference type="Proteomes" id="UP001143545">
    <property type="component" value="Unassembled WGS sequence"/>
</dbReference>
<dbReference type="SUPFAM" id="SSF52172">
    <property type="entry name" value="CheY-like"/>
    <property type="match status" value="1"/>
</dbReference>
<dbReference type="GO" id="GO:0000160">
    <property type="term" value="P:phosphorelay signal transduction system"/>
    <property type="evidence" value="ECO:0007669"/>
    <property type="project" value="InterPro"/>
</dbReference>
<name>A0A9W6B3Z8_9FLAO</name>
<keyword evidence="4" id="KW-1185">Reference proteome</keyword>
<evidence type="ECO:0000313" key="4">
    <source>
        <dbReference type="Proteomes" id="UP001143545"/>
    </source>
</evidence>
<protein>
    <submittedName>
        <fullName evidence="3">Response regulator</fullName>
    </submittedName>
</protein>